<accession>A0ABQ3XVA1</accession>
<proteinExistence type="predicted"/>
<dbReference type="RefSeq" id="WP_203759597.1">
    <property type="nucleotide sequence ID" value="NZ_BAAABO010000004.1"/>
</dbReference>
<sequence>MALKVKVNKRAITVLAIAGLVIIALVVSRGGDGGDGPGTMDAAATQGCDDFNAGYPKAGSESSRLALADRVSASTMKTGNDAIRNAAAQVGDAANETSAEWKAAGDALLAACRDAGWAR</sequence>
<evidence type="ECO:0000313" key="1">
    <source>
        <dbReference type="EMBL" id="GID71610.1"/>
    </source>
</evidence>
<protein>
    <submittedName>
        <fullName evidence="1">Uncharacterized protein</fullName>
    </submittedName>
</protein>
<name>A0ABQ3XVA1_9ACTN</name>
<keyword evidence="2" id="KW-1185">Reference proteome</keyword>
<dbReference type="EMBL" id="BOMI01000003">
    <property type="protein sequence ID" value="GID71610.1"/>
    <property type="molecule type" value="Genomic_DNA"/>
</dbReference>
<evidence type="ECO:0000313" key="2">
    <source>
        <dbReference type="Proteomes" id="UP000609879"/>
    </source>
</evidence>
<organism evidence="1 2">
    <name type="scientific">Paractinoplanes deccanensis</name>
    <dbReference type="NCBI Taxonomy" id="113561"/>
    <lineage>
        <taxon>Bacteria</taxon>
        <taxon>Bacillati</taxon>
        <taxon>Actinomycetota</taxon>
        <taxon>Actinomycetes</taxon>
        <taxon>Micromonosporales</taxon>
        <taxon>Micromonosporaceae</taxon>
        <taxon>Paractinoplanes</taxon>
    </lineage>
</organism>
<gene>
    <name evidence="1" type="ORF">Ade02nite_02510</name>
</gene>
<reference evidence="1 2" key="1">
    <citation type="submission" date="2021-01" db="EMBL/GenBank/DDBJ databases">
        <title>Whole genome shotgun sequence of Actinoplanes deccanensis NBRC 13994.</title>
        <authorList>
            <person name="Komaki H."/>
            <person name="Tamura T."/>
        </authorList>
    </citation>
    <scope>NUCLEOTIDE SEQUENCE [LARGE SCALE GENOMIC DNA]</scope>
    <source>
        <strain evidence="1 2">NBRC 13994</strain>
    </source>
</reference>
<dbReference type="Proteomes" id="UP000609879">
    <property type="component" value="Unassembled WGS sequence"/>
</dbReference>
<comment type="caution">
    <text evidence="1">The sequence shown here is derived from an EMBL/GenBank/DDBJ whole genome shotgun (WGS) entry which is preliminary data.</text>
</comment>